<evidence type="ECO:0000259" key="1">
    <source>
        <dbReference type="Pfam" id="PF01370"/>
    </source>
</evidence>
<dbReference type="PANTHER" id="PTHR43245:SF58">
    <property type="entry name" value="BLL5923 PROTEIN"/>
    <property type="match status" value="1"/>
</dbReference>
<dbReference type="InterPro" id="IPR036291">
    <property type="entry name" value="NAD(P)-bd_dom_sf"/>
</dbReference>
<evidence type="ECO:0000313" key="2">
    <source>
        <dbReference type="EMBL" id="GEN97399.1"/>
    </source>
</evidence>
<reference evidence="2 3" key="1">
    <citation type="submission" date="2019-07" db="EMBL/GenBank/DDBJ databases">
        <title>Whole genome shotgun sequence of Streptococcus oligofermentans NBRC 106105.</title>
        <authorList>
            <person name="Hosoyama A."/>
            <person name="Uohara A."/>
            <person name="Ohji S."/>
            <person name="Ichikawa N."/>
        </authorList>
    </citation>
    <scope>NUCLEOTIDE SEQUENCE [LARGE SCALE GENOMIC DNA]</scope>
    <source>
        <strain evidence="2 3">NBRC 106105</strain>
    </source>
</reference>
<name>A0A512ACH7_STRCR</name>
<evidence type="ECO:0000313" key="3">
    <source>
        <dbReference type="Proteomes" id="UP000321868"/>
    </source>
</evidence>
<comment type="caution">
    <text evidence="2">The sequence shown here is derived from an EMBL/GenBank/DDBJ whole genome shotgun (WGS) entry which is preliminary data.</text>
</comment>
<organism evidence="2 3">
    <name type="scientific">Streptococcus cristatus</name>
    <dbReference type="NCBI Taxonomy" id="45634"/>
    <lineage>
        <taxon>Bacteria</taxon>
        <taxon>Bacillati</taxon>
        <taxon>Bacillota</taxon>
        <taxon>Bacilli</taxon>
        <taxon>Lactobacillales</taxon>
        <taxon>Streptococcaceae</taxon>
        <taxon>Streptococcus</taxon>
    </lineage>
</organism>
<protein>
    <submittedName>
        <fullName evidence="2">UDP-glucose 4-epimerase</fullName>
    </submittedName>
</protein>
<dbReference type="OrthoDB" id="9808602at2"/>
<sequence length="291" mass="32976">MKKVLITGKGSYIGRSFLSYVSDFKDIIVEELDVHTNAWEKLSFSGYDVIFHVAALVHLANPSQEMDAIYHQVNTQLPFALAKKAKEEGVTQFIFMSSMSVYGDLKEPGVITKNTIPAPQSLYGRSKLEAEKLLVNLSSPTFNVAIVRPPMVYGLGAKGNYQRLSNLANKLLIFPKVNNSRSMIYIDNLSEFIRLLIKNEEAGTFHPQNSFYVNTSQLVKEIKQNHGKSILLLPGFDRLLRGMGRIFPIFNKLFSDLVYAKELSDYPEFYQLVSFSDSIKRTERNKNSVNE</sequence>
<dbReference type="PANTHER" id="PTHR43245">
    <property type="entry name" value="BIFUNCTIONAL POLYMYXIN RESISTANCE PROTEIN ARNA"/>
    <property type="match status" value="1"/>
</dbReference>
<dbReference type="SUPFAM" id="SSF51735">
    <property type="entry name" value="NAD(P)-binding Rossmann-fold domains"/>
    <property type="match status" value="1"/>
</dbReference>
<feature type="domain" description="NAD-dependent epimerase/dehydratase" evidence="1">
    <location>
        <begin position="30"/>
        <end position="202"/>
    </location>
</feature>
<dbReference type="RefSeq" id="WP_015605932.1">
    <property type="nucleotide sequence ID" value="NZ_BJYQ01000078.1"/>
</dbReference>
<dbReference type="Pfam" id="PF01370">
    <property type="entry name" value="Epimerase"/>
    <property type="match status" value="1"/>
</dbReference>
<dbReference type="Proteomes" id="UP000321868">
    <property type="component" value="Unassembled WGS sequence"/>
</dbReference>
<dbReference type="InterPro" id="IPR001509">
    <property type="entry name" value="Epimerase_deHydtase"/>
</dbReference>
<accession>A0A512ACH7</accession>
<proteinExistence type="predicted"/>
<dbReference type="InterPro" id="IPR050177">
    <property type="entry name" value="Lipid_A_modif_metabolic_enz"/>
</dbReference>
<dbReference type="AlphaFoldDB" id="A0A512ACH7"/>
<gene>
    <name evidence="2" type="ORF">SOL01_12730</name>
</gene>
<dbReference type="EMBL" id="BJYQ01000078">
    <property type="protein sequence ID" value="GEN97399.1"/>
    <property type="molecule type" value="Genomic_DNA"/>
</dbReference>
<dbReference type="Gene3D" id="3.40.50.720">
    <property type="entry name" value="NAD(P)-binding Rossmann-like Domain"/>
    <property type="match status" value="1"/>
</dbReference>